<reference evidence="1" key="1">
    <citation type="submission" date="2021-01" db="EMBL/GenBank/DDBJ databases">
        <authorList>
            <consortium name="Genoscope - CEA"/>
            <person name="William W."/>
        </authorList>
    </citation>
    <scope>NUCLEOTIDE SEQUENCE</scope>
</reference>
<protein>
    <submittedName>
        <fullName evidence="1">Uncharacterized protein</fullName>
    </submittedName>
</protein>
<accession>A0A8S1NIB2</accession>
<evidence type="ECO:0000313" key="2">
    <source>
        <dbReference type="Proteomes" id="UP000692954"/>
    </source>
</evidence>
<dbReference type="AlphaFoldDB" id="A0A8S1NIB2"/>
<organism evidence="1 2">
    <name type="scientific">Paramecium sonneborni</name>
    <dbReference type="NCBI Taxonomy" id="65129"/>
    <lineage>
        <taxon>Eukaryota</taxon>
        <taxon>Sar</taxon>
        <taxon>Alveolata</taxon>
        <taxon>Ciliophora</taxon>
        <taxon>Intramacronucleata</taxon>
        <taxon>Oligohymenophorea</taxon>
        <taxon>Peniculida</taxon>
        <taxon>Parameciidae</taxon>
        <taxon>Paramecium</taxon>
    </lineage>
</organism>
<evidence type="ECO:0000313" key="1">
    <source>
        <dbReference type="EMBL" id="CAD8092170.1"/>
    </source>
</evidence>
<gene>
    <name evidence="1" type="ORF">PSON_ATCC_30995.1.T0580268</name>
</gene>
<proteinExistence type="predicted"/>
<comment type="caution">
    <text evidence="1">The sequence shown here is derived from an EMBL/GenBank/DDBJ whole genome shotgun (WGS) entry which is preliminary data.</text>
</comment>
<dbReference type="Proteomes" id="UP000692954">
    <property type="component" value="Unassembled WGS sequence"/>
</dbReference>
<sequence length="140" mass="16771">MFNKLLYTFQIEQQTYQKEQNGLYDHQEKPIIFNDANIEQLKQIKIEKIILPNQLLKLKTLDYQLLAKELENIPILFHHKQQKKVKNRSSQQLFTFINSLIKQALILLVSEQQLKNFNLSCYNYSRDQIGLDINYNKLKD</sequence>
<dbReference type="EMBL" id="CAJJDN010000058">
    <property type="protein sequence ID" value="CAD8092170.1"/>
    <property type="molecule type" value="Genomic_DNA"/>
</dbReference>
<name>A0A8S1NIB2_9CILI</name>
<keyword evidence="2" id="KW-1185">Reference proteome</keyword>